<dbReference type="AlphaFoldDB" id="A0A6G9QPK2"/>
<evidence type="ECO:0000313" key="1">
    <source>
        <dbReference type="EMBL" id="QIR16348.1"/>
    </source>
</evidence>
<sequence>MKTPQENQNPYLFMAGIARGSSIRRIHTQWRPHNSTINVATFGIPDKKCVVHIARDGRTCLSLDVRILDRYSMATAINQAQEILAKL</sequence>
<geneLocation type="plasmid" evidence="1 2">
    <name>pPN3F2_1</name>
</geneLocation>
<organism evidence="1 2">
    <name type="scientific">Shewanella aestuarii</name>
    <dbReference type="NCBI Taxonomy" id="1028752"/>
    <lineage>
        <taxon>Bacteria</taxon>
        <taxon>Pseudomonadati</taxon>
        <taxon>Pseudomonadota</taxon>
        <taxon>Gammaproteobacteria</taxon>
        <taxon>Alteromonadales</taxon>
        <taxon>Shewanellaceae</taxon>
        <taxon>Shewanella</taxon>
    </lineage>
</organism>
<evidence type="ECO:0000313" key="2">
    <source>
        <dbReference type="Proteomes" id="UP000502608"/>
    </source>
</evidence>
<dbReference type="RefSeq" id="WP_167680197.1">
    <property type="nucleotide sequence ID" value="NZ_CP050314.1"/>
</dbReference>
<dbReference type="KEGG" id="saes:HBH39_17840"/>
<dbReference type="Proteomes" id="UP000502608">
    <property type="component" value="Plasmid pPN3F2_1"/>
</dbReference>
<keyword evidence="2" id="KW-1185">Reference proteome</keyword>
<dbReference type="EMBL" id="CP050314">
    <property type="protein sequence ID" value="QIR16348.1"/>
    <property type="molecule type" value="Genomic_DNA"/>
</dbReference>
<name>A0A6G9QPK2_9GAMM</name>
<accession>A0A6G9QPK2</accession>
<protein>
    <submittedName>
        <fullName evidence="1">Uncharacterized protein</fullName>
    </submittedName>
</protein>
<proteinExistence type="predicted"/>
<keyword evidence="1" id="KW-0614">Plasmid</keyword>
<reference evidence="1 2" key="1">
    <citation type="submission" date="2020-03" db="EMBL/GenBank/DDBJ databases">
        <title>Complete genome sequence of Shewanella sp.</title>
        <authorList>
            <person name="Kim Y.-S."/>
            <person name="Kim S.-J."/>
            <person name="Jung H.-K."/>
            <person name="Kim K.-H."/>
        </authorList>
    </citation>
    <scope>NUCLEOTIDE SEQUENCE [LARGE SCALE GENOMIC DNA]</scope>
    <source>
        <strain evidence="1 2">PN3F2</strain>
        <plasmid evidence="1 2">pPN3F2_1</plasmid>
    </source>
</reference>
<gene>
    <name evidence="1" type="ORF">HBH39_17840</name>
</gene>